<evidence type="ECO:0000256" key="1">
    <source>
        <dbReference type="ARBA" id="ARBA00004477"/>
    </source>
</evidence>
<evidence type="ECO:0000256" key="4">
    <source>
        <dbReference type="ARBA" id="ARBA00022692"/>
    </source>
</evidence>
<dbReference type="OrthoDB" id="17366at2759"/>
<reference evidence="10" key="1">
    <citation type="submission" date="2022-07" db="EMBL/GenBank/DDBJ databases">
        <title>Phylogenomic reconstructions and comparative analyses of Kickxellomycotina fungi.</title>
        <authorList>
            <person name="Reynolds N.K."/>
            <person name="Stajich J.E."/>
            <person name="Barry K."/>
            <person name="Grigoriev I.V."/>
            <person name="Crous P."/>
            <person name="Smith M.E."/>
        </authorList>
    </citation>
    <scope>NUCLEOTIDE SEQUENCE</scope>
    <source>
        <strain evidence="10">NRRL 1565</strain>
    </source>
</reference>
<feature type="transmembrane region" description="Helical" evidence="9">
    <location>
        <begin position="172"/>
        <end position="191"/>
    </location>
</feature>
<evidence type="ECO:0000256" key="8">
    <source>
        <dbReference type="SAM" id="MobiDB-lite"/>
    </source>
</evidence>
<evidence type="ECO:0000313" key="10">
    <source>
        <dbReference type="EMBL" id="KAJ2798044.1"/>
    </source>
</evidence>
<organism evidence="10 11">
    <name type="scientific">Coemansia guatemalensis</name>
    <dbReference type="NCBI Taxonomy" id="2761395"/>
    <lineage>
        <taxon>Eukaryota</taxon>
        <taxon>Fungi</taxon>
        <taxon>Fungi incertae sedis</taxon>
        <taxon>Zoopagomycota</taxon>
        <taxon>Kickxellomycotina</taxon>
        <taxon>Kickxellomycetes</taxon>
        <taxon>Kickxellales</taxon>
        <taxon>Kickxellaceae</taxon>
        <taxon>Coemansia</taxon>
    </lineage>
</organism>
<keyword evidence="11" id="KW-1185">Reference proteome</keyword>
<dbReference type="AlphaFoldDB" id="A0A9W8LR85"/>
<accession>A0A9W8LR85</accession>
<keyword evidence="5" id="KW-0256">Endoplasmic reticulum</keyword>
<dbReference type="InterPro" id="IPR009580">
    <property type="entry name" value="GPI_biosynthesis_protein_Pig-F"/>
</dbReference>
<sequence length="263" mass="29113">MAPEKVATSGRDRRPSHKQYPLVPNGIELMLGGVANSLALVTPRKSLNLYDSPVKYLSVSALVLFGYYAILAYGDIYCFRIRDRAARKKSVGARINNVLNMAMATILAAVIIAIGFVLFGAPIALKHAETFMAALNVALLAVTPAILTLKANVESWQRALLSTENKTVSEKWAAGFFWLTIGFTWASAYFIPLDWERPWQQWPIPIVFGAFVGNLASLLYVLVRCFVLPVARADFRDSERLRLPTTSSSESESVGRLNTKKDK</sequence>
<dbReference type="EMBL" id="JANBUO010001490">
    <property type="protein sequence ID" value="KAJ2798044.1"/>
    <property type="molecule type" value="Genomic_DNA"/>
</dbReference>
<keyword evidence="6 9" id="KW-1133">Transmembrane helix</keyword>
<evidence type="ECO:0000256" key="3">
    <source>
        <dbReference type="ARBA" id="ARBA00022502"/>
    </source>
</evidence>
<evidence type="ECO:0000256" key="7">
    <source>
        <dbReference type="ARBA" id="ARBA00023136"/>
    </source>
</evidence>
<evidence type="ECO:0000256" key="6">
    <source>
        <dbReference type="ARBA" id="ARBA00022989"/>
    </source>
</evidence>
<feature type="transmembrane region" description="Helical" evidence="9">
    <location>
        <begin position="20"/>
        <end position="41"/>
    </location>
</feature>
<comment type="pathway">
    <text evidence="2">Glycolipid biosynthesis; glycosylphosphatidylinositol-anchor biosynthesis.</text>
</comment>
<evidence type="ECO:0008006" key="12">
    <source>
        <dbReference type="Google" id="ProtNLM"/>
    </source>
</evidence>
<dbReference type="GO" id="GO:0006506">
    <property type="term" value="P:GPI anchor biosynthetic process"/>
    <property type="evidence" value="ECO:0007669"/>
    <property type="project" value="UniProtKB-KW"/>
</dbReference>
<feature type="transmembrane region" description="Helical" evidence="9">
    <location>
        <begin position="98"/>
        <end position="125"/>
    </location>
</feature>
<protein>
    <recommendedName>
        <fullName evidence="12">PIG-F-domain-containing protein</fullName>
    </recommendedName>
</protein>
<keyword evidence="3" id="KW-0337">GPI-anchor biosynthesis</keyword>
<comment type="caution">
    <text evidence="10">The sequence shown here is derived from an EMBL/GenBank/DDBJ whole genome shotgun (WGS) entry which is preliminary data.</text>
</comment>
<evidence type="ECO:0000256" key="2">
    <source>
        <dbReference type="ARBA" id="ARBA00004687"/>
    </source>
</evidence>
<evidence type="ECO:0000313" key="11">
    <source>
        <dbReference type="Proteomes" id="UP001140094"/>
    </source>
</evidence>
<proteinExistence type="predicted"/>
<gene>
    <name evidence="10" type="ORF">H4R20_004966</name>
</gene>
<dbReference type="Pfam" id="PF06699">
    <property type="entry name" value="PIG-F"/>
    <property type="match status" value="1"/>
</dbReference>
<name>A0A9W8LR85_9FUNG</name>
<feature type="transmembrane region" description="Helical" evidence="9">
    <location>
        <begin position="131"/>
        <end position="151"/>
    </location>
</feature>
<evidence type="ECO:0000256" key="5">
    <source>
        <dbReference type="ARBA" id="ARBA00022824"/>
    </source>
</evidence>
<keyword evidence="4 9" id="KW-0812">Transmembrane</keyword>
<feature type="region of interest" description="Disordered" evidence="8">
    <location>
        <begin position="1"/>
        <end position="20"/>
    </location>
</feature>
<dbReference type="GO" id="GO:0005789">
    <property type="term" value="C:endoplasmic reticulum membrane"/>
    <property type="evidence" value="ECO:0007669"/>
    <property type="project" value="UniProtKB-SubCell"/>
</dbReference>
<feature type="transmembrane region" description="Helical" evidence="9">
    <location>
        <begin position="203"/>
        <end position="223"/>
    </location>
</feature>
<dbReference type="Proteomes" id="UP001140094">
    <property type="component" value="Unassembled WGS sequence"/>
</dbReference>
<comment type="subcellular location">
    <subcellularLocation>
        <location evidence="1">Endoplasmic reticulum membrane</location>
        <topology evidence="1">Multi-pass membrane protein</topology>
    </subcellularLocation>
</comment>
<feature type="transmembrane region" description="Helical" evidence="9">
    <location>
        <begin position="56"/>
        <end position="77"/>
    </location>
</feature>
<keyword evidence="7 9" id="KW-0472">Membrane</keyword>
<evidence type="ECO:0000256" key="9">
    <source>
        <dbReference type="SAM" id="Phobius"/>
    </source>
</evidence>